<dbReference type="Gene3D" id="3.40.50.410">
    <property type="entry name" value="von Willebrand factor, type A domain"/>
    <property type="match status" value="1"/>
</dbReference>
<dbReference type="STRING" id="1612308.SAMN05444581_11218"/>
<reference evidence="2 3" key="1">
    <citation type="submission" date="2016-10" db="EMBL/GenBank/DDBJ databases">
        <authorList>
            <person name="de Groot N.N."/>
        </authorList>
    </citation>
    <scope>NUCLEOTIDE SEQUENCE [LARGE SCALE GENOMIC DNA]</scope>
    <source>
        <strain evidence="2 3">NE2</strain>
    </source>
</reference>
<proteinExistence type="predicted"/>
<evidence type="ECO:0000313" key="3">
    <source>
        <dbReference type="Proteomes" id="UP000198755"/>
    </source>
</evidence>
<evidence type="ECO:0000313" key="2">
    <source>
        <dbReference type="EMBL" id="SFK60962.1"/>
    </source>
</evidence>
<sequence length="281" mass="31925">MNAPIDILYSPRGRFRSIESGAQRSSDVGGIGVFRDHAPFLRYPDARRIDLRATLRDPFGETYVKRFERRHAIDVIALVDVSASMRFPSTEHKIKVIWDFCAALAYSVTRIGDRFGVMGCGETIHRSLMTAPSRSVATALAAVERLRASTCADAGADGFLTAREALGSKRKLVFLASDFRWPWALIDRVFESLSRHDLVPLVVTDSTEESPPDWGLLQLIDSEDGRRRMMFMRPALKRRWIEREAERRREIARLATDRARRPIFLRDGFDPADLSLRLMAS</sequence>
<dbReference type="PANTHER" id="PTHR33608:SF6">
    <property type="entry name" value="BLL2464 PROTEIN"/>
    <property type="match status" value="1"/>
</dbReference>
<organism evidence="2 3">
    <name type="scientific">Methylocapsa palsarum</name>
    <dbReference type="NCBI Taxonomy" id="1612308"/>
    <lineage>
        <taxon>Bacteria</taxon>
        <taxon>Pseudomonadati</taxon>
        <taxon>Pseudomonadota</taxon>
        <taxon>Alphaproteobacteria</taxon>
        <taxon>Hyphomicrobiales</taxon>
        <taxon>Beijerinckiaceae</taxon>
        <taxon>Methylocapsa</taxon>
    </lineage>
</organism>
<dbReference type="Proteomes" id="UP000198755">
    <property type="component" value="Unassembled WGS sequence"/>
</dbReference>
<dbReference type="EMBL" id="FOSN01000012">
    <property type="protein sequence ID" value="SFK60962.1"/>
    <property type="molecule type" value="Genomic_DNA"/>
</dbReference>
<protein>
    <recommendedName>
        <fullName evidence="1">DUF58 domain-containing protein</fullName>
    </recommendedName>
</protein>
<dbReference type="SUPFAM" id="SSF53300">
    <property type="entry name" value="vWA-like"/>
    <property type="match status" value="1"/>
</dbReference>
<dbReference type="OrthoDB" id="7779014at2"/>
<dbReference type="RefSeq" id="WP_091684385.1">
    <property type="nucleotide sequence ID" value="NZ_FOSN01000012.1"/>
</dbReference>
<keyword evidence="3" id="KW-1185">Reference proteome</keyword>
<dbReference type="Pfam" id="PF01882">
    <property type="entry name" value="DUF58"/>
    <property type="match status" value="1"/>
</dbReference>
<dbReference type="InterPro" id="IPR036465">
    <property type="entry name" value="vWFA_dom_sf"/>
</dbReference>
<evidence type="ECO:0000259" key="1">
    <source>
        <dbReference type="Pfam" id="PF01882"/>
    </source>
</evidence>
<dbReference type="PANTHER" id="PTHR33608">
    <property type="entry name" value="BLL2464 PROTEIN"/>
    <property type="match status" value="1"/>
</dbReference>
<name>A0A1I4AWI5_9HYPH</name>
<dbReference type="InterPro" id="IPR002881">
    <property type="entry name" value="DUF58"/>
</dbReference>
<feature type="domain" description="DUF58" evidence="1">
    <location>
        <begin position="45"/>
        <end position="249"/>
    </location>
</feature>
<gene>
    <name evidence="2" type="ORF">SAMN05444581_11218</name>
</gene>
<accession>A0A1I4AWI5</accession>
<dbReference type="AlphaFoldDB" id="A0A1I4AWI5"/>